<dbReference type="GO" id="GO:0005506">
    <property type="term" value="F:iron ion binding"/>
    <property type="evidence" value="ECO:0007669"/>
    <property type="project" value="InterPro"/>
</dbReference>
<organism evidence="4">
    <name type="scientific">Mustela putorius furo</name>
    <name type="common">European domestic ferret</name>
    <name type="synonym">Mustela furo</name>
    <dbReference type="NCBI Taxonomy" id="9669"/>
    <lineage>
        <taxon>Eukaryota</taxon>
        <taxon>Metazoa</taxon>
        <taxon>Chordata</taxon>
        <taxon>Craniata</taxon>
        <taxon>Vertebrata</taxon>
        <taxon>Euteleostomi</taxon>
        <taxon>Mammalia</taxon>
        <taxon>Eutheria</taxon>
        <taxon>Laurasiatheria</taxon>
        <taxon>Carnivora</taxon>
        <taxon>Caniformia</taxon>
        <taxon>Musteloidea</taxon>
        <taxon>Mustelidae</taxon>
        <taxon>Mustelinae</taxon>
        <taxon>Mustela</taxon>
    </lineage>
</organism>
<dbReference type="Ensembl" id="ENSMPUT00000011367.1">
    <property type="protein sequence ID" value="ENSMPUP00000011179.1"/>
    <property type="gene ID" value="ENSMPUG00000011271.1"/>
</dbReference>
<dbReference type="GO" id="GO:0016020">
    <property type="term" value="C:membrane"/>
    <property type="evidence" value="ECO:0007669"/>
    <property type="project" value="UniProtKB-SubCell"/>
</dbReference>
<dbReference type="InterPro" id="IPR017972">
    <property type="entry name" value="Cyt_P450_CS"/>
</dbReference>
<feature type="compositionally biased region" description="Basic and acidic residues" evidence="3">
    <location>
        <begin position="15"/>
        <end position="25"/>
    </location>
</feature>
<dbReference type="PROSITE" id="PS00086">
    <property type="entry name" value="CYTOCHROME_P450"/>
    <property type="match status" value="1"/>
</dbReference>
<dbReference type="EMBL" id="AEYP01019576">
    <property type="status" value="NOT_ANNOTATED_CDS"/>
    <property type="molecule type" value="Genomic_DNA"/>
</dbReference>
<evidence type="ECO:0000256" key="2">
    <source>
        <dbReference type="ARBA" id="ARBA00023136"/>
    </source>
</evidence>
<comment type="subcellular location">
    <subcellularLocation>
        <location evidence="1">Membrane</location>
    </subcellularLocation>
</comment>
<keyword evidence="2" id="KW-0472">Membrane</keyword>
<dbReference type="GO" id="GO:0016705">
    <property type="term" value="F:oxidoreductase activity, acting on paired donors, with incorporation or reduction of molecular oxygen"/>
    <property type="evidence" value="ECO:0007669"/>
    <property type="project" value="InterPro"/>
</dbReference>
<dbReference type="InParanoid" id="M3YIM2"/>
<proteinExistence type="predicted"/>
<reference evidence="4" key="1">
    <citation type="submission" date="2024-06" db="UniProtKB">
        <authorList>
            <consortium name="Ensembl"/>
        </authorList>
    </citation>
    <scope>IDENTIFICATION</scope>
</reference>
<feature type="compositionally biased region" description="Basic residues" evidence="3">
    <location>
        <begin position="1"/>
        <end position="13"/>
    </location>
</feature>
<name>M3YIM2_MUSPF</name>
<dbReference type="AlphaFoldDB" id="M3YIM2"/>
<sequence>MDAGWRTRKRQTAKLRADERREDTRAAAGLGGGEGRGRTPANPGPPGGGDQSRYRYVSQRRRSEALGPSVALAAVKGAESEDPGGDFGSGTRGCLGAEAAASEGAVCPERGSLRGAGQELCQERCTRVHWTHTVRLKFSEETIPLQVLWDQIKSN</sequence>
<evidence type="ECO:0000256" key="1">
    <source>
        <dbReference type="ARBA" id="ARBA00004370"/>
    </source>
</evidence>
<protein>
    <submittedName>
        <fullName evidence="4">Uncharacterized protein</fullName>
    </submittedName>
</protein>
<accession>M3YIM2</accession>
<evidence type="ECO:0000256" key="3">
    <source>
        <dbReference type="SAM" id="MobiDB-lite"/>
    </source>
</evidence>
<feature type="region of interest" description="Disordered" evidence="3">
    <location>
        <begin position="1"/>
        <end position="68"/>
    </location>
</feature>
<dbReference type="HOGENOM" id="CLU_1699585_0_0_1"/>
<evidence type="ECO:0000313" key="4">
    <source>
        <dbReference type="Ensembl" id="ENSMPUP00000011179.1"/>
    </source>
</evidence>